<evidence type="ECO:0000313" key="1">
    <source>
        <dbReference type="EMBL" id="BDQ38442.1"/>
    </source>
</evidence>
<sequence length="56" mass="6087">MIKVMTMSLDSAKQLMTAAVPTNKIPNSGTTFPARHAITKYMIENITPTPVPTNIV</sequence>
<evidence type="ECO:0000313" key="2">
    <source>
        <dbReference type="Proteomes" id="UP001317742"/>
    </source>
</evidence>
<keyword evidence="2" id="KW-1185">Reference proteome</keyword>
<accession>A0ABN6S5C9</accession>
<reference evidence="1 2" key="1">
    <citation type="submission" date="2022-08" db="EMBL/GenBank/DDBJ databases">
        <title>Genome Sequence of the sulphate-reducing bacterium, Pseudodesulfovibrio sp. SYK.</title>
        <authorList>
            <person name="Kondo R."/>
            <person name="Kataoka T."/>
        </authorList>
    </citation>
    <scope>NUCLEOTIDE SEQUENCE [LARGE SCALE GENOMIC DNA]</scope>
    <source>
        <strain evidence="1 2">SYK</strain>
    </source>
</reference>
<gene>
    <name evidence="1" type="ORF">SYK_28020</name>
</gene>
<protein>
    <submittedName>
        <fullName evidence="1">Uncharacterized protein</fullName>
    </submittedName>
</protein>
<name>A0ABN6S5C9_9BACT</name>
<dbReference type="EMBL" id="AP026709">
    <property type="protein sequence ID" value="BDQ38442.1"/>
    <property type="molecule type" value="Genomic_DNA"/>
</dbReference>
<organism evidence="1 2">
    <name type="scientific">Pseudodesulfovibrio nedwellii</name>
    <dbReference type="NCBI Taxonomy" id="2973072"/>
    <lineage>
        <taxon>Bacteria</taxon>
        <taxon>Pseudomonadati</taxon>
        <taxon>Thermodesulfobacteriota</taxon>
        <taxon>Desulfovibrionia</taxon>
        <taxon>Desulfovibrionales</taxon>
        <taxon>Desulfovibrionaceae</taxon>
    </lineage>
</organism>
<dbReference type="Proteomes" id="UP001317742">
    <property type="component" value="Chromosome"/>
</dbReference>
<proteinExistence type="predicted"/>